<reference evidence="1 2" key="1">
    <citation type="submission" date="2020-06" db="EMBL/GenBank/DDBJ databases">
        <title>Schlegella sp. ID0723 isolated from air conditioner.</title>
        <authorList>
            <person name="Kim D.Y."/>
            <person name="Kim D.-U."/>
        </authorList>
    </citation>
    <scope>NUCLEOTIDE SEQUENCE [LARGE SCALE GENOMIC DNA]</scope>
    <source>
        <strain evidence="1 2">ID0723</strain>
    </source>
</reference>
<protein>
    <submittedName>
        <fullName evidence="1">Uncharacterized protein</fullName>
    </submittedName>
</protein>
<evidence type="ECO:0000313" key="1">
    <source>
        <dbReference type="EMBL" id="NUZ07644.1"/>
    </source>
</evidence>
<dbReference type="AlphaFoldDB" id="A0A7Y6NQW0"/>
<comment type="caution">
    <text evidence="1">The sequence shown here is derived from an EMBL/GenBank/DDBJ whole genome shotgun (WGS) entry which is preliminary data.</text>
</comment>
<organism evidence="1 2">
    <name type="scientific">Piscinibacter koreensis</name>
    <dbReference type="NCBI Taxonomy" id="2742824"/>
    <lineage>
        <taxon>Bacteria</taxon>
        <taxon>Pseudomonadati</taxon>
        <taxon>Pseudomonadota</taxon>
        <taxon>Betaproteobacteria</taxon>
        <taxon>Burkholderiales</taxon>
        <taxon>Sphaerotilaceae</taxon>
        <taxon>Piscinibacter</taxon>
    </lineage>
</organism>
<evidence type="ECO:0000313" key="2">
    <source>
        <dbReference type="Proteomes" id="UP000529637"/>
    </source>
</evidence>
<dbReference type="EMBL" id="JABWMJ010000008">
    <property type="protein sequence ID" value="NUZ07644.1"/>
    <property type="molecule type" value="Genomic_DNA"/>
</dbReference>
<name>A0A7Y6NQW0_9BURK</name>
<gene>
    <name evidence="1" type="ORF">HQN59_17905</name>
</gene>
<dbReference type="RefSeq" id="WP_176070474.1">
    <property type="nucleotide sequence ID" value="NZ_JABWMJ010000008.1"/>
</dbReference>
<accession>A0A7Y6NQW0</accession>
<dbReference type="Proteomes" id="UP000529637">
    <property type="component" value="Unassembled WGS sequence"/>
</dbReference>
<sequence length="98" mass="10761">MASKIVPKAEPGHRVEWIAKMLEEIAGVAHHADRLAYFADVPPDEASVVLVDALRNQLCRIGWIAETCLAEFEDADPIRGTAEAWLLSPVCQREASHG</sequence>
<keyword evidence="2" id="KW-1185">Reference proteome</keyword>
<proteinExistence type="predicted"/>